<feature type="domain" description="FAD-binding PCMH-type" evidence="1">
    <location>
        <begin position="176"/>
        <end position="376"/>
    </location>
</feature>
<dbReference type="SUPFAM" id="SSF56176">
    <property type="entry name" value="FAD-binding/transporter-associated domain-like"/>
    <property type="match status" value="1"/>
</dbReference>
<protein>
    <recommendedName>
        <fullName evidence="1">FAD-binding PCMH-type domain-containing protein</fullName>
    </recommendedName>
</protein>
<dbReference type="GO" id="GO:0071949">
    <property type="term" value="F:FAD binding"/>
    <property type="evidence" value="ECO:0007669"/>
    <property type="project" value="InterPro"/>
</dbReference>
<proteinExistence type="predicted"/>
<evidence type="ECO:0000313" key="2">
    <source>
        <dbReference type="EMBL" id="KAF4301673.1"/>
    </source>
</evidence>
<accession>A0A8H4IKF9</accession>
<dbReference type="Gene3D" id="3.30.43.10">
    <property type="entry name" value="Uridine Diphospho-n-acetylenolpyruvylglucosamine Reductase, domain 2"/>
    <property type="match status" value="1"/>
</dbReference>
<dbReference type="InterPro" id="IPR016166">
    <property type="entry name" value="FAD-bd_PCMH"/>
</dbReference>
<organism evidence="2 3">
    <name type="scientific">Botryosphaeria dothidea</name>
    <dbReference type="NCBI Taxonomy" id="55169"/>
    <lineage>
        <taxon>Eukaryota</taxon>
        <taxon>Fungi</taxon>
        <taxon>Dikarya</taxon>
        <taxon>Ascomycota</taxon>
        <taxon>Pezizomycotina</taxon>
        <taxon>Dothideomycetes</taxon>
        <taxon>Dothideomycetes incertae sedis</taxon>
        <taxon>Botryosphaeriales</taxon>
        <taxon>Botryosphaeriaceae</taxon>
        <taxon>Botryosphaeria</taxon>
    </lineage>
</organism>
<comment type="caution">
    <text evidence="2">The sequence shown here is derived from an EMBL/GenBank/DDBJ whole genome shotgun (WGS) entry which is preliminary data.</text>
</comment>
<sequence length="727" mass="81773">MAVQPPIGRAHDADAILDRIIHHIDKFAVKGEHVDFDILKYTLRSAGASSHDAAPSIVNYLLKSKPVFSAGVTEPDPEKLVRGLLLAFQYTPSFKDAFDKIDSPDLQELIRQFMAGRSIAGVLSAADGPVGCWGARVDGTPAEPSGDALPLIYEDPEKTKKMQVWCDDFENWGLTVKTDPVMTFMPTTVVGIQNLVKYAIQHDRRVRCAGFRHSWSYMYAGTNDILVSFVSRREATHVPNCISFQPDEFNKPGGSELKRIELLGEDDLSADGKRLCKVGVAITNEDFRRWAVQNNKHVLPVDVILVEATVGGVNAAICHGAGLRHQTVSDLVERVNYVDCNGICREVRDPEQIKAAAGCFGLLGVVTHVTLRLDEMSYAQMLPVKEDVVTAIPPPQVKDVPGDLMNGSWLEKTHPNKVAAKLAQAQTAFERRAVGDYYSEWCWFTYQREAWVNTWNTVKEEAGAEEYPKMPSVALQWLQGWLGNVMSQCWLFQAIPDNWKATLIGMASMSVLPNADKDIKTSLPNALHFRRCIQNMRVRDMEFEIPLPPSPEDPSKPDLSVAQRAWWDVINIVYSYQKGCPMRLCMEMRIMGDSDILMAPQYGNGKAGTASIEVLTVEDFTGPGDEWKEFTQRVADAWMKYGYKAADGSKKQPRPHWAKEWKGLTLNEQPAVQFLRNDAYKLQISEFKRVMGSIGMEHKWMLEDLSKRFSNSLWDEMLWTESEPHEK</sequence>
<evidence type="ECO:0000313" key="3">
    <source>
        <dbReference type="Proteomes" id="UP000572817"/>
    </source>
</evidence>
<dbReference type="AlphaFoldDB" id="A0A8H4IKF9"/>
<dbReference type="PANTHER" id="PTHR43762">
    <property type="entry name" value="L-GULONOLACTONE OXIDASE"/>
    <property type="match status" value="1"/>
</dbReference>
<dbReference type="Gene3D" id="3.30.465.10">
    <property type="match status" value="1"/>
</dbReference>
<dbReference type="OrthoDB" id="610608at2759"/>
<dbReference type="InterPro" id="IPR016169">
    <property type="entry name" value="FAD-bd_PCMH_sub2"/>
</dbReference>
<dbReference type="EMBL" id="WWBZ02000073">
    <property type="protein sequence ID" value="KAF4301673.1"/>
    <property type="molecule type" value="Genomic_DNA"/>
</dbReference>
<dbReference type="InterPro" id="IPR010031">
    <property type="entry name" value="FAD_lactone_oxidase-like"/>
</dbReference>
<evidence type="ECO:0000259" key="1">
    <source>
        <dbReference type="PROSITE" id="PS51387"/>
    </source>
</evidence>
<dbReference type="PANTHER" id="PTHR43762:SF1">
    <property type="entry name" value="D-ARABINONO-1,4-LACTONE OXIDASE"/>
    <property type="match status" value="1"/>
</dbReference>
<dbReference type="PROSITE" id="PS51387">
    <property type="entry name" value="FAD_PCMH"/>
    <property type="match status" value="1"/>
</dbReference>
<keyword evidence="3" id="KW-1185">Reference proteome</keyword>
<dbReference type="GO" id="GO:0005739">
    <property type="term" value="C:mitochondrion"/>
    <property type="evidence" value="ECO:0007669"/>
    <property type="project" value="TreeGrafter"/>
</dbReference>
<dbReference type="InterPro" id="IPR036318">
    <property type="entry name" value="FAD-bd_PCMH-like_sf"/>
</dbReference>
<name>A0A8H4IKF9_9PEZI</name>
<gene>
    <name evidence="2" type="ORF">GTA08_BOTSDO10400</name>
</gene>
<dbReference type="GO" id="GO:0003885">
    <property type="term" value="F:D-arabinono-1,4-lactone oxidase activity"/>
    <property type="evidence" value="ECO:0007669"/>
    <property type="project" value="TreeGrafter"/>
</dbReference>
<dbReference type="Proteomes" id="UP000572817">
    <property type="component" value="Unassembled WGS sequence"/>
</dbReference>
<reference evidence="2" key="1">
    <citation type="submission" date="2020-04" db="EMBL/GenBank/DDBJ databases">
        <title>Genome Assembly and Annotation of Botryosphaeria dothidea sdau 11-99, a Latent Pathogen of Apple Fruit Ring Rot in China.</title>
        <authorList>
            <person name="Yu C."/>
            <person name="Diao Y."/>
            <person name="Lu Q."/>
            <person name="Zhao J."/>
            <person name="Cui S."/>
            <person name="Peng C."/>
            <person name="He B."/>
            <person name="Liu H."/>
        </authorList>
    </citation>
    <scope>NUCLEOTIDE SEQUENCE [LARGE SCALE GENOMIC DNA]</scope>
    <source>
        <strain evidence="2">Sdau11-99</strain>
    </source>
</reference>
<dbReference type="InterPro" id="IPR016167">
    <property type="entry name" value="FAD-bd_PCMH_sub1"/>
</dbReference>